<comment type="caution">
    <text evidence="1">The sequence shown here is derived from an EMBL/GenBank/DDBJ whole genome shotgun (WGS) entry which is preliminary data.</text>
</comment>
<dbReference type="OrthoDB" id="1898716at2759"/>
<organism evidence="1 2">
    <name type="scientific">Eragrostis curvula</name>
    <name type="common">weeping love grass</name>
    <dbReference type="NCBI Taxonomy" id="38414"/>
    <lineage>
        <taxon>Eukaryota</taxon>
        <taxon>Viridiplantae</taxon>
        <taxon>Streptophyta</taxon>
        <taxon>Embryophyta</taxon>
        <taxon>Tracheophyta</taxon>
        <taxon>Spermatophyta</taxon>
        <taxon>Magnoliopsida</taxon>
        <taxon>Liliopsida</taxon>
        <taxon>Poales</taxon>
        <taxon>Poaceae</taxon>
        <taxon>PACMAD clade</taxon>
        <taxon>Chloridoideae</taxon>
        <taxon>Eragrostideae</taxon>
        <taxon>Eragrostidinae</taxon>
        <taxon>Eragrostis</taxon>
    </lineage>
</organism>
<accession>A0A5J9TU36</accession>
<dbReference type="AlphaFoldDB" id="A0A5J9TU36"/>
<evidence type="ECO:0000313" key="1">
    <source>
        <dbReference type="EMBL" id="TVU14171.1"/>
    </source>
</evidence>
<dbReference type="EMBL" id="RWGY01000031">
    <property type="protein sequence ID" value="TVU14171.1"/>
    <property type="molecule type" value="Genomic_DNA"/>
</dbReference>
<keyword evidence="2" id="KW-1185">Reference proteome</keyword>
<dbReference type="Proteomes" id="UP000324897">
    <property type="component" value="Unassembled WGS sequence"/>
</dbReference>
<protein>
    <submittedName>
        <fullName evidence="1">Uncharacterized protein</fullName>
    </submittedName>
</protein>
<evidence type="ECO:0000313" key="2">
    <source>
        <dbReference type="Proteomes" id="UP000324897"/>
    </source>
</evidence>
<feature type="non-terminal residue" evidence="1">
    <location>
        <position position="1"/>
    </location>
</feature>
<proteinExistence type="predicted"/>
<dbReference type="Gramene" id="TVU14171">
    <property type="protein sequence ID" value="TVU14171"/>
    <property type="gene ID" value="EJB05_37618"/>
</dbReference>
<reference evidence="1 2" key="1">
    <citation type="journal article" date="2019" name="Sci. Rep.">
        <title>A high-quality genome of Eragrostis curvula grass provides insights into Poaceae evolution and supports new strategies to enhance forage quality.</title>
        <authorList>
            <person name="Carballo J."/>
            <person name="Santos B.A.C.M."/>
            <person name="Zappacosta D."/>
            <person name="Garbus I."/>
            <person name="Selva J.P."/>
            <person name="Gallo C.A."/>
            <person name="Diaz A."/>
            <person name="Albertini E."/>
            <person name="Caccamo M."/>
            <person name="Echenique V."/>
        </authorList>
    </citation>
    <scope>NUCLEOTIDE SEQUENCE [LARGE SCALE GENOMIC DNA]</scope>
    <source>
        <strain evidence="2">cv. Victoria</strain>
        <tissue evidence="1">Leaf</tissue>
    </source>
</reference>
<name>A0A5J9TU36_9POAL</name>
<sequence length="86" mass="9421">MLEGEGCCKWRRQARGSNCITCKKIFQPLPMQFVSVVLVGTKVRVSSHTGDFLASCAVVVSSLLPPFARTIEYETQLSNATSKIAK</sequence>
<gene>
    <name evidence="1" type="ORF">EJB05_37618</name>
</gene>